<sequence>MEQERITAAKAAVFIGVLAVSFAAIFVRWAEAPPVIIAMYRLLFAAALTLAIIVFKNGRFKKVAVADIGWALLAGFFLAMHFYSWFTSLELTSVASSTVLVTMQPLFIFAGAYLFSSKRVTFAEISAAVIALIGSAIIAMGDWDAANAFAGDALALLGALLVALYLLVGRRVRSHVPTLEYTFIVYFTSAAVLALMAVITDKSFYPYPQSTWAIFLLLALVPTLLGHSLFNWALEYLETRFISVSILGEPVGAAALAYIFLGELPGIYTVYGSSMVLFGLYLFHRKKV</sequence>
<feature type="transmembrane region" description="Helical" evidence="2">
    <location>
        <begin position="266"/>
        <end position="283"/>
    </location>
</feature>
<evidence type="ECO:0000259" key="3">
    <source>
        <dbReference type="Pfam" id="PF00892"/>
    </source>
</evidence>
<feature type="transmembrane region" description="Helical" evidence="2">
    <location>
        <begin position="179"/>
        <end position="200"/>
    </location>
</feature>
<dbReference type="EMBL" id="CP121694">
    <property type="protein sequence ID" value="WRO20623.1"/>
    <property type="molecule type" value="Genomic_DNA"/>
</dbReference>
<dbReference type="Proteomes" id="UP001329915">
    <property type="component" value="Chromosome"/>
</dbReference>
<dbReference type="PANTHER" id="PTHR22911">
    <property type="entry name" value="ACYL-MALONYL CONDENSING ENZYME-RELATED"/>
    <property type="match status" value="1"/>
</dbReference>
<dbReference type="PANTHER" id="PTHR22911:SF76">
    <property type="entry name" value="EAMA DOMAIN-CONTAINING PROTEIN"/>
    <property type="match status" value="1"/>
</dbReference>
<evidence type="ECO:0000256" key="1">
    <source>
        <dbReference type="ARBA" id="ARBA00007362"/>
    </source>
</evidence>
<evidence type="ECO:0000313" key="4">
    <source>
        <dbReference type="EMBL" id="WRO20623.1"/>
    </source>
</evidence>
<dbReference type="InterPro" id="IPR000620">
    <property type="entry name" value="EamA_dom"/>
</dbReference>
<feature type="transmembrane region" description="Helical" evidence="2">
    <location>
        <begin position="241"/>
        <end position="260"/>
    </location>
</feature>
<feature type="domain" description="EamA" evidence="3">
    <location>
        <begin position="151"/>
        <end position="283"/>
    </location>
</feature>
<feature type="transmembrane region" description="Helical" evidence="2">
    <location>
        <begin position="36"/>
        <end position="55"/>
    </location>
</feature>
<feature type="transmembrane region" description="Helical" evidence="2">
    <location>
        <begin position="12"/>
        <end position="30"/>
    </location>
</feature>
<dbReference type="InterPro" id="IPR037185">
    <property type="entry name" value="EmrE-like"/>
</dbReference>
<feature type="transmembrane region" description="Helical" evidence="2">
    <location>
        <begin position="212"/>
        <end position="234"/>
    </location>
</feature>
<feature type="transmembrane region" description="Helical" evidence="2">
    <location>
        <begin position="92"/>
        <end position="115"/>
    </location>
</feature>
<dbReference type="SUPFAM" id="SSF103481">
    <property type="entry name" value="Multidrug resistance efflux transporter EmrE"/>
    <property type="match status" value="2"/>
</dbReference>
<feature type="transmembrane region" description="Helical" evidence="2">
    <location>
        <begin position="122"/>
        <end position="140"/>
    </location>
</feature>
<gene>
    <name evidence="4" type="ORF">MFMK1_000406</name>
</gene>
<name>A0AAU0UN51_9FIRM</name>
<keyword evidence="2" id="KW-0812">Transmembrane</keyword>
<keyword evidence="5" id="KW-1185">Reference proteome</keyword>
<feature type="transmembrane region" description="Helical" evidence="2">
    <location>
        <begin position="146"/>
        <end position="167"/>
    </location>
</feature>
<keyword evidence="2" id="KW-0472">Membrane</keyword>
<dbReference type="Pfam" id="PF00892">
    <property type="entry name" value="EamA"/>
    <property type="match status" value="2"/>
</dbReference>
<feature type="domain" description="EamA" evidence="3">
    <location>
        <begin position="12"/>
        <end position="139"/>
    </location>
</feature>
<reference evidence="4 5" key="1">
    <citation type="submission" date="2023-04" db="EMBL/GenBank/DDBJ databases">
        <authorList>
            <person name="Hsu D."/>
        </authorList>
    </citation>
    <scope>NUCLEOTIDE SEQUENCE [LARGE SCALE GENOMIC DNA]</scope>
    <source>
        <strain evidence="4 5">MK1</strain>
    </source>
</reference>
<evidence type="ECO:0000313" key="5">
    <source>
        <dbReference type="Proteomes" id="UP001329915"/>
    </source>
</evidence>
<accession>A0AAU0UN51</accession>
<dbReference type="RefSeq" id="WP_366923512.1">
    <property type="nucleotide sequence ID" value="NZ_CP121694.1"/>
</dbReference>
<feature type="transmembrane region" description="Helical" evidence="2">
    <location>
        <begin position="67"/>
        <end position="86"/>
    </location>
</feature>
<evidence type="ECO:0000256" key="2">
    <source>
        <dbReference type="SAM" id="Phobius"/>
    </source>
</evidence>
<keyword evidence="2" id="KW-1133">Transmembrane helix</keyword>
<protein>
    <submittedName>
        <fullName evidence="4">DMT family transporter</fullName>
    </submittedName>
</protein>
<dbReference type="KEGG" id="dbc:MFMK1_000406"/>
<organism evidence="4 5">
    <name type="scientific">Metallumcola ferriviriculae</name>
    <dbReference type="NCBI Taxonomy" id="3039180"/>
    <lineage>
        <taxon>Bacteria</taxon>
        <taxon>Bacillati</taxon>
        <taxon>Bacillota</taxon>
        <taxon>Clostridia</taxon>
        <taxon>Neomoorellales</taxon>
        <taxon>Desulfitibacteraceae</taxon>
        <taxon>Metallumcola</taxon>
    </lineage>
</organism>
<comment type="similarity">
    <text evidence="1">Belongs to the EamA transporter family.</text>
</comment>
<dbReference type="GO" id="GO:0016020">
    <property type="term" value="C:membrane"/>
    <property type="evidence" value="ECO:0007669"/>
    <property type="project" value="InterPro"/>
</dbReference>
<dbReference type="AlphaFoldDB" id="A0AAU0UN51"/>
<proteinExistence type="inferred from homology"/>